<name>A0PYR5_CLONN</name>
<keyword evidence="2" id="KW-1185">Reference proteome</keyword>
<dbReference type="Proteomes" id="UP000008220">
    <property type="component" value="Chromosome"/>
</dbReference>
<evidence type="ECO:0000313" key="1">
    <source>
        <dbReference type="EMBL" id="ABK60486.1"/>
    </source>
</evidence>
<dbReference type="KEGG" id="cno:NT01CX_1436"/>
<proteinExistence type="predicted"/>
<organism evidence="1 2">
    <name type="scientific">Clostridium novyi (strain NT)</name>
    <dbReference type="NCBI Taxonomy" id="386415"/>
    <lineage>
        <taxon>Bacteria</taxon>
        <taxon>Bacillati</taxon>
        <taxon>Bacillota</taxon>
        <taxon>Clostridia</taxon>
        <taxon>Eubacteriales</taxon>
        <taxon>Clostridiaceae</taxon>
        <taxon>Clostridium</taxon>
    </lineage>
</organism>
<reference evidence="1 2" key="1">
    <citation type="journal article" date="2006" name="Nat. Biotechnol.">
        <title>The genome and transcriptomes of the anti-tumor agent Clostridium novyi-NT.</title>
        <authorList>
            <person name="Bettegowda C."/>
            <person name="Huang X."/>
            <person name="Lin J."/>
            <person name="Cheong I."/>
            <person name="Kohli M."/>
            <person name="Szabo S.A."/>
            <person name="Zhang X."/>
            <person name="Diaz L.A. Jr."/>
            <person name="Velculescu V.E."/>
            <person name="Parmigiani G."/>
            <person name="Kinzler K.W."/>
            <person name="Vogelstein B."/>
            <person name="Zhou S."/>
        </authorList>
    </citation>
    <scope>NUCLEOTIDE SEQUENCE [LARGE SCALE GENOMIC DNA]</scope>
    <source>
        <strain evidence="1 2">NT</strain>
    </source>
</reference>
<dbReference type="AlphaFoldDB" id="A0PYR5"/>
<evidence type="ECO:0000313" key="2">
    <source>
        <dbReference type="Proteomes" id="UP000008220"/>
    </source>
</evidence>
<gene>
    <name evidence="1" type="ordered locus">NT01CX_1436</name>
</gene>
<dbReference type="EMBL" id="CP000382">
    <property type="protein sequence ID" value="ABK60486.1"/>
    <property type="molecule type" value="Genomic_DNA"/>
</dbReference>
<dbReference type="HOGENOM" id="CLU_3381292_0_0_9"/>
<sequence length="33" mass="3885">MLYKKVNELKNIKSIVFRGGIYNEKGRINNWGT</sequence>
<protein>
    <submittedName>
        <fullName evidence="1">Uncharacterized protein</fullName>
    </submittedName>
</protein>
<accession>A0PYR5</accession>